<sequence length="131" mass="14457">MTETGASLPHYFPEWIDRFGVRFVNPWMRRLAPSLPGYAVIEHTGRKSGTRYETPICIFRRGGTVAVVLLHGETNWVRNAVAAGHARLWCRGGVLTVRAPRVVPPRAATAEVAPLARLGNRVAGIIVFDID</sequence>
<dbReference type="RefSeq" id="WP_397062251.1">
    <property type="nucleotide sequence ID" value="NZ_JBIRYL010000002.1"/>
</dbReference>
<name>A0ABW7VWD9_9NOCA</name>
<dbReference type="Pfam" id="PF04075">
    <property type="entry name" value="F420H2_quin_red"/>
    <property type="match status" value="1"/>
</dbReference>
<dbReference type="Proteomes" id="UP001611494">
    <property type="component" value="Unassembled WGS sequence"/>
</dbReference>
<dbReference type="Gene3D" id="2.30.110.10">
    <property type="entry name" value="Electron Transport, Fmn-binding Protein, Chain A"/>
    <property type="match status" value="1"/>
</dbReference>
<dbReference type="NCBIfam" id="TIGR00026">
    <property type="entry name" value="hi_GC_TIGR00026"/>
    <property type="match status" value="1"/>
</dbReference>
<dbReference type="InterPro" id="IPR012349">
    <property type="entry name" value="Split_barrel_FMN-bd"/>
</dbReference>
<evidence type="ECO:0000313" key="2">
    <source>
        <dbReference type="Proteomes" id="UP001611494"/>
    </source>
</evidence>
<dbReference type="InterPro" id="IPR004378">
    <property type="entry name" value="F420H2_quin_Rdtase"/>
</dbReference>
<protein>
    <submittedName>
        <fullName evidence="1">Nitroreductase family deazaflavin-dependent oxidoreductase</fullName>
    </submittedName>
</protein>
<gene>
    <name evidence="1" type="ORF">ACH49Z_13760</name>
</gene>
<proteinExistence type="predicted"/>
<accession>A0ABW7VWD9</accession>
<organism evidence="1 2">
    <name type="scientific">Nocardia testacea</name>
    <dbReference type="NCBI Taxonomy" id="248551"/>
    <lineage>
        <taxon>Bacteria</taxon>
        <taxon>Bacillati</taxon>
        <taxon>Actinomycetota</taxon>
        <taxon>Actinomycetes</taxon>
        <taxon>Mycobacteriales</taxon>
        <taxon>Nocardiaceae</taxon>
        <taxon>Nocardia</taxon>
    </lineage>
</organism>
<keyword evidence="2" id="KW-1185">Reference proteome</keyword>
<reference evidence="1 2" key="1">
    <citation type="submission" date="2024-10" db="EMBL/GenBank/DDBJ databases">
        <title>The Natural Products Discovery Center: Release of the First 8490 Sequenced Strains for Exploring Actinobacteria Biosynthetic Diversity.</title>
        <authorList>
            <person name="Kalkreuter E."/>
            <person name="Kautsar S.A."/>
            <person name="Yang D."/>
            <person name="Bader C.D."/>
            <person name="Teijaro C.N."/>
            <person name="Fluegel L."/>
            <person name="Davis C.M."/>
            <person name="Simpson J.R."/>
            <person name="Lauterbach L."/>
            <person name="Steele A.D."/>
            <person name="Gui C."/>
            <person name="Meng S."/>
            <person name="Li G."/>
            <person name="Viehrig K."/>
            <person name="Ye F."/>
            <person name="Su P."/>
            <person name="Kiefer A.F."/>
            <person name="Nichols A."/>
            <person name="Cepeda A.J."/>
            <person name="Yan W."/>
            <person name="Fan B."/>
            <person name="Jiang Y."/>
            <person name="Adhikari A."/>
            <person name="Zheng C.-J."/>
            <person name="Schuster L."/>
            <person name="Cowan T.M."/>
            <person name="Smanski M.J."/>
            <person name="Chevrette M.G."/>
            <person name="De Carvalho L.P.S."/>
            <person name="Shen B."/>
        </authorList>
    </citation>
    <scope>NUCLEOTIDE SEQUENCE [LARGE SCALE GENOMIC DNA]</scope>
    <source>
        <strain evidence="1 2">NPDC019377</strain>
    </source>
</reference>
<comment type="caution">
    <text evidence="1">The sequence shown here is derived from an EMBL/GenBank/DDBJ whole genome shotgun (WGS) entry which is preliminary data.</text>
</comment>
<evidence type="ECO:0000313" key="1">
    <source>
        <dbReference type="EMBL" id="MFI2230906.1"/>
    </source>
</evidence>
<dbReference type="EMBL" id="JBIRYL010000002">
    <property type="protein sequence ID" value="MFI2230906.1"/>
    <property type="molecule type" value="Genomic_DNA"/>
</dbReference>